<dbReference type="EMBL" id="JAABLQ010000001">
    <property type="protein sequence ID" value="NBN78591.1"/>
    <property type="molecule type" value="Genomic_DNA"/>
</dbReference>
<reference evidence="2" key="1">
    <citation type="submission" date="2020-01" db="EMBL/GenBank/DDBJ databases">
        <authorList>
            <person name="Fang Y."/>
            <person name="Sun R."/>
            <person name="Nie L."/>
            <person name="He J."/>
            <person name="Hao L."/>
            <person name="Wang L."/>
            <person name="Su S."/>
            <person name="Lv E."/>
            <person name="Zhang Z."/>
            <person name="Xie R."/>
            <person name="Liu H."/>
        </authorList>
    </citation>
    <scope>NUCLEOTIDE SEQUENCE [LARGE SCALE GENOMIC DNA]</scope>
    <source>
        <strain evidence="2">XCT-53</strain>
    </source>
</reference>
<sequence length="103" mass="10450">MTGAMILMFLGALLYGVVALMFLAFSCAELIDTGRSSRGRLLLAISAAAAWPVALVVASVAAAMARRPAARPASVDRKSPAAAAAAGPRKAESAAVPRKRLAA</sequence>
<keyword evidence="2" id="KW-1185">Reference proteome</keyword>
<evidence type="ECO:0000313" key="1">
    <source>
        <dbReference type="EMBL" id="NBN78591.1"/>
    </source>
</evidence>
<dbReference type="AlphaFoldDB" id="A0A7X5F2J3"/>
<name>A0A7X5F2J3_9HYPH</name>
<evidence type="ECO:0000313" key="2">
    <source>
        <dbReference type="Proteomes" id="UP000586722"/>
    </source>
</evidence>
<dbReference type="Proteomes" id="UP000586722">
    <property type="component" value="Unassembled WGS sequence"/>
</dbReference>
<accession>A0A7X5F2J3</accession>
<comment type="caution">
    <text evidence="1">The sequence shown here is derived from an EMBL/GenBank/DDBJ whole genome shotgun (WGS) entry which is preliminary data.</text>
</comment>
<organism evidence="1 2">
    <name type="scientific">Pannonibacter tanglangensis</name>
    <dbReference type="NCBI Taxonomy" id="2750084"/>
    <lineage>
        <taxon>Bacteria</taxon>
        <taxon>Pseudomonadati</taxon>
        <taxon>Pseudomonadota</taxon>
        <taxon>Alphaproteobacteria</taxon>
        <taxon>Hyphomicrobiales</taxon>
        <taxon>Stappiaceae</taxon>
        <taxon>Pannonibacter</taxon>
    </lineage>
</organism>
<proteinExistence type="predicted"/>
<protein>
    <submittedName>
        <fullName evidence="1">Uncharacterized protein</fullName>
    </submittedName>
</protein>
<dbReference type="RefSeq" id="WP_161674437.1">
    <property type="nucleotide sequence ID" value="NZ_JAABLP010000001.1"/>
</dbReference>
<gene>
    <name evidence="1" type="ORF">GWI72_09955</name>
</gene>